<dbReference type="Proteomes" id="UP000308549">
    <property type="component" value="Unassembled WGS sequence"/>
</dbReference>
<proteinExistence type="inferred from homology"/>
<dbReference type="InterPro" id="IPR001128">
    <property type="entry name" value="Cyt_P450"/>
</dbReference>
<evidence type="ECO:0000313" key="12">
    <source>
        <dbReference type="Proteomes" id="UP000308549"/>
    </source>
</evidence>
<keyword evidence="7 9" id="KW-0503">Monooxygenase</keyword>
<evidence type="ECO:0000256" key="5">
    <source>
        <dbReference type="ARBA" id="ARBA00023002"/>
    </source>
</evidence>
<dbReference type="PRINTS" id="PR00385">
    <property type="entry name" value="P450"/>
</dbReference>
<dbReference type="AlphaFoldDB" id="A0A4U0UF76"/>
<organism evidence="11 12">
    <name type="scientific">Salinomyces thailandicus</name>
    <dbReference type="NCBI Taxonomy" id="706561"/>
    <lineage>
        <taxon>Eukaryota</taxon>
        <taxon>Fungi</taxon>
        <taxon>Dikarya</taxon>
        <taxon>Ascomycota</taxon>
        <taxon>Pezizomycotina</taxon>
        <taxon>Dothideomycetes</taxon>
        <taxon>Dothideomycetidae</taxon>
        <taxon>Mycosphaerellales</taxon>
        <taxon>Teratosphaeriaceae</taxon>
        <taxon>Salinomyces</taxon>
    </lineage>
</organism>
<keyword evidence="10" id="KW-1133">Transmembrane helix</keyword>
<dbReference type="InterPro" id="IPR002402">
    <property type="entry name" value="Cyt_P450_E_grp-II"/>
</dbReference>
<dbReference type="GO" id="GO:0005506">
    <property type="term" value="F:iron ion binding"/>
    <property type="evidence" value="ECO:0007669"/>
    <property type="project" value="InterPro"/>
</dbReference>
<comment type="cofactor">
    <cofactor evidence="1 8">
        <name>heme</name>
        <dbReference type="ChEBI" id="CHEBI:30413"/>
    </cofactor>
</comment>
<evidence type="ECO:0008006" key="13">
    <source>
        <dbReference type="Google" id="ProtNLM"/>
    </source>
</evidence>
<dbReference type="PRINTS" id="PR01239">
    <property type="entry name" value="EP450IICYP52"/>
</dbReference>
<evidence type="ECO:0000256" key="8">
    <source>
        <dbReference type="PIRSR" id="PIRSR602402-1"/>
    </source>
</evidence>
<evidence type="ECO:0000256" key="7">
    <source>
        <dbReference type="ARBA" id="ARBA00023033"/>
    </source>
</evidence>
<comment type="caution">
    <text evidence="11">The sequence shown here is derived from an EMBL/GenBank/DDBJ whole genome shotgun (WGS) entry which is preliminary data.</text>
</comment>
<dbReference type="OrthoDB" id="1470350at2759"/>
<keyword evidence="4 8" id="KW-0479">Metal-binding</keyword>
<keyword evidence="10" id="KW-0472">Membrane</keyword>
<protein>
    <recommendedName>
        <fullName evidence="13">P450 monooxygenase</fullName>
    </recommendedName>
</protein>
<dbReference type="SUPFAM" id="SSF48264">
    <property type="entry name" value="Cytochrome P450"/>
    <property type="match status" value="1"/>
</dbReference>
<dbReference type="CDD" id="cd11063">
    <property type="entry name" value="CYP52"/>
    <property type="match status" value="1"/>
</dbReference>
<evidence type="ECO:0000256" key="1">
    <source>
        <dbReference type="ARBA" id="ARBA00001971"/>
    </source>
</evidence>
<evidence type="ECO:0000256" key="3">
    <source>
        <dbReference type="ARBA" id="ARBA00022617"/>
    </source>
</evidence>
<dbReference type="InterPro" id="IPR047146">
    <property type="entry name" value="Cyt_P450_E_CYP52_fungi"/>
</dbReference>
<dbReference type="Gene3D" id="1.10.630.10">
    <property type="entry name" value="Cytochrome P450"/>
    <property type="match status" value="1"/>
</dbReference>
<keyword evidence="12" id="KW-1185">Reference proteome</keyword>
<keyword evidence="6 8" id="KW-0408">Iron</keyword>
<keyword evidence="3 8" id="KW-0349">Heme</keyword>
<gene>
    <name evidence="11" type="ORF">B0A50_00190</name>
</gene>
<dbReference type="GO" id="GO:0020037">
    <property type="term" value="F:heme binding"/>
    <property type="evidence" value="ECO:0007669"/>
    <property type="project" value="InterPro"/>
</dbReference>
<evidence type="ECO:0000256" key="6">
    <source>
        <dbReference type="ARBA" id="ARBA00023004"/>
    </source>
</evidence>
<evidence type="ECO:0000256" key="10">
    <source>
        <dbReference type="SAM" id="Phobius"/>
    </source>
</evidence>
<dbReference type="PANTHER" id="PTHR24287">
    <property type="entry name" value="P450, PUTATIVE (EUROFUNG)-RELATED"/>
    <property type="match status" value="1"/>
</dbReference>
<dbReference type="InterPro" id="IPR017972">
    <property type="entry name" value="Cyt_P450_CS"/>
</dbReference>
<reference evidence="11 12" key="1">
    <citation type="submission" date="2017-03" db="EMBL/GenBank/DDBJ databases">
        <title>Genomes of endolithic fungi from Antarctica.</title>
        <authorList>
            <person name="Coleine C."/>
            <person name="Masonjones S."/>
            <person name="Stajich J.E."/>
        </authorList>
    </citation>
    <scope>NUCLEOTIDE SEQUENCE [LARGE SCALE GENOMIC DNA]</scope>
    <source>
        <strain evidence="11 12">CCFEE 6315</strain>
    </source>
</reference>
<evidence type="ECO:0000256" key="2">
    <source>
        <dbReference type="ARBA" id="ARBA00010617"/>
    </source>
</evidence>
<accession>A0A4U0UF76</accession>
<keyword evidence="5 9" id="KW-0560">Oxidoreductase</keyword>
<dbReference type="InterPro" id="IPR002974">
    <property type="entry name" value="Cyt_P450_E_CYP52_ascomycetes"/>
</dbReference>
<feature type="binding site" description="axial binding residue" evidence="8">
    <location>
        <position position="463"/>
    </location>
    <ligand>
        <name>heme</name>
        <dbReference type="ChEBI" id="CHEBI:30413"/>
    </ligand>
    <ligandPart>
        <name>Fe</name>
        <dbReference type="ChEBI" id="CHEBI:18248"/>
    </ligandPart>
</feature>
<evidence type="ECO:0000256" key="4">
    <source>
        <dbReference type="ARBA" id="ARBA00022723"/>
    </source>
</evidence>
<evidence type="ECO:0000313" key="11">
    <source>
        <dbReference type="EMBL" id="TKA34210.1"/>
    </source>
</evidence>
<keyword evidence="10" id="KW-0812">Transmembrane</keyword>
<feature type="transmembrane region" description="Helical" evidence="10">
    <location>
        <begin position="12"/>
        <end position="32"/>
    </location>
</feature>
<dbReference type="GO" id="GO:0016712">
    <property type="term" value="F:oxidoreductase activity, acting on paired donors, with incorporation or reduction of molecular oxygen, reduced flavin or flavoprotein as one donor, and incorporation of one atom of oxygen"/>
    <property type="evidence" value="ECO:0007669"/>
    <property type="project" value="InterPro"/>
</dbReference>
<dbReference type="PROSITE" id="PS00086">
    <property type="entry name" value="CYTOCHROME_P450"/>
    <property type="match status" value="1"/>
</dbReference>
<sequence>MQLTELSPTARITSGLVCLFILYQLFISLTVGSKRRALQRQKGTLPAPWFTGCRDHFMGIDLFLANTSALREHRILETTRTRFSDMGVRTMQMTLLGRHVHMTIEPENLKVIQALEHKKWQLGTRRKFGFRQLLGDGIFTTDGADWHHSREMLRPNFVRSQVGDLATFENHVSRLIESISTDGSTVDLADKFFRLTMDSATDFLFGESTASITKSSSERFAEAFNRSQDYIANVSRWGILAQLFSSKKEWDGDRRFVHDFVDYYVDKGLAKRSELLSEKTNAKATGRYIFIDELVRQTTDRVRIRSELLNILLAGRDTTASLLTNVWWLLSTRPDIWQKLQAEVAELNGALPTFEQLKEMKYLKALLNESLRLYPVVPLNSREALEDTTLPLGGGPDGAAPIFVKAGGVVSWNVYGMHRRKDYYGEDADEFRPERWLDDPTTGKKGLRPGWEYLPFNGGPRICLGQQFALTEASYTTTRLCQAFSHVESRDGNPWEEQLALTCVNRHGAKVALKARA</sequence>
<evidence type="ECO:0000256" key="9">
    <source>
        <dbReference type="RuleBase" id="RU000461"/>
    </source>
</evidence>
<dbReference type="InterPro" id="IPR036396">
    <property type="entry name" value="Cyt_P450_sf"/>
</dbReference>
<dbReference type="PRINTS" id="PR00464">
    <property type="entry name" value="EP450II"/>
</dbReference>
<name>A0A4U0UF76_9PEZI</name>
<dbReference type="PANTHER" id="PTHR24287:SF17">
    <property type="entry name" value="P450, PUTATIVE (EUROFUNG)-RELATED"/>
    <property type="match status" value="1"/>
</dbReference>
<comment type="similarity">
    <text evidence="2 9">Belongs to the cytochrome P450 family.</text>
</comment>
<dbReference type="EMBL" id="NAJL01000001">
    <property type="protein sequence ID" value="TKA34210.1"/>
    <property type="molecule type" value="Genomic_DNA"/>
</dbReference>
<dbReference type="Pfam" id="PF00067">
    <property type="entry name" value="p450"/>
    <property type="match status" value="1"/>
</dbReference>